<dbReference type="Proteomes" id="UP000011087">
    <property type="component" value="Unassembled WGS sequence"/>
</dbReference>
<dbReference type="SMART" id="SM00248">
    <property type="entry name" value="ANK"/>
    <property type="match status" value="2"/>
</dbReference>
<keyword evidence="1" id="KW-0677">Repeat</keyword>
<dbReference type="PROSITE" id="PS50297">
    <property type="entry name" value="ANK_REP_REGION"/>
    <property type="match status" value="1"/>
</dbReference>
<dbReference type="GeneID" id="17309521"/>
<dbReference type="STRING" id="905079.L1JYF2"/>
<dbReference type="Gene3D" id="1.25.40.20">
    <property type="entry name" value="Ankyrin repeat-containing domain"/>
    <property type="match status" value="1"/>
</dbReference>
<evidence type="ECO:0000256" key="1">
    <source>
        <dbReference type="ARBA" id="ARBA00022737"/>
    </source>
</evidence>
<keyword evidence="6" id="KW-1185">Reference proteome</keyword>
<dbReference type="EnsemblProtists" id="EKX53123">
    <property type="protein sequence ID" value="EKX53123"/>
    <property type="gene ID" value="GUITHDRAFT_41816"/>
</dbReference>
<dbReference type="Pfam" id="PF12796">
    <property type="entry name" value="Ank_2"/>
    <property type="match status" value="1"/>
</dbReference>
<proteinExistence type="predicted"/>
<feature type="non-terminal residue" evidence="4">
    <location>
        <position position="91"/>
    </location>
</feature>
<dbReference type="RefSeq" id="XP_005840103.1">
    <property type="nucleotide sequence ID" value="XM_005840046.1"/>
</dbReference>
<dbReference type="InterPro" id="IPR036770">
    <property type="entry name" value="Ankyrin_rpt-contain_sf"/>
</dbReference>
<dbReference type="PANTHER" id="PTHR24171">
    <property type="entry name" value="ANKYRIN REPEAT DOMAIN-CONTAINING PROTEIN 39-RELATED"/>
    <property type="match status" value="1"/>
</dbReference>
<feature type="repeat" description="ANK" evidence="3">
    <location>
        <begin position="32"/>
        <end position="64"/>
    </location>
</feature>
<reference evidence="4 6" key="1">
    <citation type="journal article" date="2012" name="Nature">
        <title>Algal genomes reveal evolutionary mosaicism and the fate of nucleomorphs.</title>
        <authorList>
            <consortium name="DOE Joint Genome Institute"/>
            <person name="Curtis B.A."/>
            <person name="Tanifuji G."/>
            <person name="Burki F."/>
            <person name="Gruber A."/>
            <person name="Irimia M."/>
            <person name="Maruyama S."/>
            <person name="Arias M.C."/>
            <person name="Ball S.G."/>
            <person name="Gile G.H."/>
            <person name="Hirakawa Y."/>
            <person name="Hopkins J.F."/>
            <person name="Kuo A."/>
            <person name="Rensing S.A."/>
            <person name="Schmutz J."/>
            <person name="Symeonidi A."/>
            <person name="Elias M."/>
            <person name="Eveleigh R.J."/>
            <person name="Herman E.K."/>
            <person name="Klute M.J."/>
            <person name="Nakayama T."/>
            <person name="Obornik M."/>
            <person name="Reyes-Prieto A."/>
            <person name="Armbrust E.V."/>
            <person name="Aves S.J."/>
            <person name="Beiko R.G."/>
            <person name="Coutinho P."/>
            <person name="Dacks J.B."/>
            <person name="Durnford D.G."/>
            <person name="Fast N.M."/>
            <person name="Green B.R."/>
            <person name="Grisdale C.J."/>
            <person name="Hempel F."/>
            <person name="Henrissat B."/>
            <person name="Hoppner M.P."/>
            <person name="Ishida K."/>
            <person name="Kim E."/>
            <person name="Koreny L."/>
            <person name="Kroth P.G."/>
            <person name="Liu Y."/>
            <person name="Malik S.B."/>
            <person name="Maier U.G."/>
            <person name="McRose D."/>
            <person name="Mock T."/>
            <person name="Neilson J.A."/>
            <person name="Onodera N.T."/>
            <person name="Poole A.M."/>
            <person name="Pritham E.J."/>
            <person name="Richards T.A."/>
            <person name="Rocap G."/>
            <person name="Roy S.W."/>
            <person name="Sarai C."/>
            <person name="Schaack S."/>
            <person name="Shirato S."/>
            <person name="Slamovits C.H."/>
            <person name="Spencer D.F."/>
            <person name="Suzuki S."/>
            <person name="Worden A.Z."/>
            <person name="Zauner S."/>
            <person name="Barry K."/>
            <person name="Bell C."/>
            <person name="Bharti A.K."/>
            <person name="Crow J.A."/>
            <person name="Grimwood J."/>
            <person name="Kramer R."/>
            <person name="Lindquist E."/>
            <person name="Lucas S."/>
            <person name="Salamov A."/>
            <person name="McFadden G.I."/>
            <person name="Lane C.E."/>
            <person name="Keeling P.J."/>
            <person name="Gray M.W."/>
            <person name="Grigoriev I.V."/>
            <person name="Archibald J.M."/>
        </authorList>
    </citation>
    <scope>NUCLEOTIDE SEQUENCE</scope>
    <source>
        <strain evidence="4 6">CCMP2712</strain>
    </source>
</reference>
<dbReference type="PANTHER" id="PTHR24171:SF8">
    <property type="entry name" value="BRCA1-ASSOCIATED RING DOMAIN PROTEIN 1"/>
    <property type="match status" value="1"/>
</dbReference>
<dbReference type="OMA" id="YKEMAIL"/>
<dbReference type="GO" id="GO:0085020">
    <property type="term" value="P:protein K6-linked ubiquitination"/>
    <property type="evidence" value="ECO:0007669"/>
    <property type="project" value="TreeGrafter"/>
</dbReference>
<dbReference type="PaxDb" id="55529-EKX53123"/>
<dbReference type="SUPFAM" id="SSF48403">
    <property type="entry name" value="Ankyrin repeat"/>
    <property type="match status" value="1"/>
</dbReference>
<dbReference type="GO" id="GO:0004842">
    <property type="term" value="F:ubiquitin-protein transferase activity"/>
    <property type="evidence" value="ECO:0007669"/>
    <property type="project" value="TreeGrafter"/>
</dbReference>
<dbReference type="PROSITE" id="PS50088">
    <property type="entry name" value="ANK_REPEAT"/>
    <property type="match status" value="1"/>
</dbReference>
<evidence type="ECO:0000313" key="6">
    <source>
        <dbReference type="Proteomes" id="UP000011087"/>
    </source>
</evidence>
<evidence type="ECO:0000313" key="4">
    <source>
        <dbReference type="EMBL" id="EKX53123.1"/>
    </source>
</evidence>
<gene>
    <name evidence="4" type="ORF">GUITHDRAFT_41816</name>
</gene>
<organism evidence="4">
    <name type="scientific">Guillardia theta (strain CCMP2712)</name>
    <name type="common">Cryptophyte</name>
    <dbReference type="NCBI Taxonomy" id="905079"/>
    <lineage>
        <taxon>Eukaryota</taxon>
        <taxon>Cryptophyceae</taxon>
        <taxon>Pyrenomonadales</taxon>
        <taxon>Geminigeraceae</taxon>
        <taxon>Guillardia</taxon>
    </lineage>
</organism>
<reference evidence="6" key="2">
    <citation type="submission" date="2012-11" db="EMBL/GenBank/DDBJ databases">
        <authorList>
            <person name="Kuo A."/>
            <person name="Curtis B.A."/>
            <person name="Tanifuji G."/>
            <person name="Burki F."/>
            <person name="Gruber A."/>
            <person name="Irimia M."/>
            <person name="Maruyama S."/>
            <person name="Arias M.C."/>
            <person name="Ball S.G."/>
            <person name="Gile G.H."/>
            <person name="Hirakawa Y."/>
            <person name="Hopkins J.F."/>
            <person name="Rensing S.A."/>
            <person name="Schmutz J."/>
            <person name="Symeonidi A."/>
            <person name="Elias M."/>
            <person name="Eveleigh R.J."/>
            <person name="Herman E.K."/>
            <person name="Klute M.J."/>
            <person name="Nakayama T."/>
            <person name="Obornik M."/>
            <person name="Reyes-Prieto A."/>
            <person name="Armbrust E.V."/>
            <person name="Aves S.J."/>
            <person name="Beiko R.G."/>
            <person name="Coutinho P."/>
            <person name="Dacks J.B."/>
            <person name="Durnford D.G."/>
            <person name="Fast N.M."/>
            <person name="Green B.R."/>
            <person name="Grisdale C."/>
            <person name="Hempe F."/>
            <person name="Henrissat B."/>
            <person name="Hoppner M.P."/>
            <person name="Ishida K.-I."/>
            <person name="Kim E."/>
            <person name="Koreny L."/>
            <person name="Kroth P.G."/>
            <person name="Liu Y."/>
            <person name="Malik S.-B."/>
            <person name="Maier U.G."/>
            <person name="McRose D."/>
            <person name="Mock T."/>
            <person name="Neilson J.A."/>
            <person name="Onodera N.T."/>
            <person name="Poole A.M."/>
            <person name="Pritham E.J."/>
            <person name="Richards T.A."/>
            <person name="Rocap G."/>
            <person name="Roy S.W."/>
            <person name="Sarai C."/>
            <person name="Schaack S."/>
            <person name="Shirato S."/>
            <person name="Slamovits C.H."/>
            <person name="Spencer D.F."/>
            <person name="Suzuki S."/>
            <person name="Worden A.Z."/>
            <person name="Zauner S."/>
            <person name="Barry K."/>
            <person name="Bell C."/>
            <person name="Bharti A.K."/>
            <person name="Crow J.A."/>
            <person name="Grimwood J."/>
            <person name="Kramer R."/>
            <person name="Lindquist E."/>
            <person name="Lucas S."/>
            <person name="Salamov A."/>
            <person name="McFadden G.I."/>
            <person name="Lane C.E."/>
            <person name="Keeling P.J."/>
            <person name="Gray M.W."/>
            <person name="Grigoriev I.V."/>
            <person name="Archibald J.M."/>
        </authorList>
    </citation>
    <scope>NUCLEOTIDE SEQUENCE</scope>
    <source>
        <strain evidence="6">CCMP2712</strain>
    </source>
</reference>
<dbReference type="eggNOG" id="KOG0192">
    <property type="taxonomic scope" value="Eukaryota"/>
</dbReference>
<dbReference type="AlphaFoldDB" id="L1JYF2"/>
<accession>L1JYF2</accession>
<reference evidence="5" key="3">
    <citation type="submission" date="2016-03" db="UniProtKB">
        <authorList>
            <consortium name="EnsemblProtists"/>
        </authorList>
    </citation>
    <scope>IDENTIFICATION</scope>
</reference>
<dbReference type="EMBL" id="JH992971">
    <property type="protein sequence ID" value="EKX53123.1"/>
    <property type="molecule type" value="Genomic_DNA"/>
</dbReference>
<keyword evidence="2 3" id="KW-0040">ANK repeat</keyword>
<dbReference type="OrthoDB" id="4062651at2759"/>
<dbReference type="HOGENOM" id="CLU_000134_45_4_1"/>
<dbReference type="KEGG" id="gtt:GUITHDRAFT_41816"/>
<evidence type="ECO:0000313" key="5">
    <source>
        <dbReference type="EnsemblProtists" id="EKX53123"/>
    </source>
</evidence>
<name>L1JYF2_GUITC</name>
<protein>
    <submittedName>
        <fullName evidence="4 5">Uncharacterized protein</fullName>
    </submittedName>
</protein>
<dbReference type="InterPro" id="IPR002110">
    <property type="entry name" value="Ankyrin_rpt"/>
</dbReference>
<evidence type="ECO:0000256" key="3">
    <source>
        <dbReference type="PROSITE-ProRule" id="PRU00023"/>
    </source>
</evidence>
<evidence type="ECO:0000256" key="2">
    <source>
        <dbReference type="ARBA" id="ARBA00023043"/>
    </source>
</evidence>
<sequence length="91" mass="10244">FFSLSHSANSGDVETVLQLIRQGADINKSNYDKRTVLHMACAEGNYRMVEILLNNGAEKDLKDRWGQTPLQTAINHKQLMIVGLLTQWKAS</sequence>
<feature type="non-terminal residue" evidence="4">
    <location>
        <position position="1"/>
    </location>
</feature>